<reference evidence="1 2" key="1">
    <citation type="submission" date="2016-04" db="EMBL/GenBank/DDBJ databases">
        <title>ATOL: Assembling a taxonomically balanced genome-scale reconstruction of the evolutionary history of the Enterobacteriaceae.</title>
        <authorList>
            <person name="Plunkett G.III."/>
            <person name="Neeno-Eckwall E.C."/>
            <person name="Glasner J.D."/>
            <person name="Perna N.T."/>
        </authorList>
    </citation>
    <scope>NUCLEOTIDE SEQUENCE [LARGE SCALE GENOMIC DNA]</scope>
    <source>
        <strain evidence="1 2">ATCC 700826</strain>
    </source>
</reference>
<evidence type="ECO:0000313" key="1">
    <source>
        <dbReference type="EMBL" id="OAT47174.1"/>
    </source>
</evidence>
<name>A0AAJ3HSF5_PROHU</name>
<evidence type="ECO:0000313" key="2">
    <source>
        <dbReference type="Proteomes" id="UP000078250"/>
    </source>
</evidence>
<gene>
    <name evidence="1" type="ORF">M997_1701</name>
</gene>
<dbReference type="Proteomes" id="UP000078250">
    <property type="component" value="Unassembled WGS sequence"/>
</dbReference>
<accession>A0AAJ3HSF5</accession>
<sequence length="49" mass="5611">MILLFEIDVTKDLSTGYFLAKYKNGALLSSLNISQYKLIQIFINQAELK</sequence>
<protein>
    <submittedName>
        <fullName evidence="1">Uncharacterized protein</fullName>
    </submittedName>
</protein>
<dbReference type="EMBL" id="LXEV01000021">
    <property type="protein sequence ID" value="OAT47174.1"/>
    <property type="molecule type" value="Genomic_DNA"/>
</dbReference>
<comment type="caution">
    <text evidence="1">The sequence shown here is derived from an EMBL/GenBank/DDBJ whole genome shotgun (WGS) entry which is preliminary data.</text>
</comment>
<dbReference type="AlphaFoldDB" id="A0AAJ3HSF5"/>
<organism evidence="1 2">
    <name type="scientific">Proteus hauseri ATCC 700826</name>
    <dbReference type="NCBI Taxonomy" id="1354271"/>
    <lineage>
        <taxon>Bacteria</taxon>
        <taxon>Pseudomonadati</taxon>
        <taxon>Pseudomonadota</taxon>
        <taxon>Gammaproteobacteria</taxon>
        <taxon>Enterobacterales</taxon>
        <taxon>Morganellaceae</taxon>
        <taxon>Proteus</taxon>
    </lineage>
</organism>
<keyword evidence="2" id="KW-1185">Reference proteome</keyword>
<proteinExistence type="predicted"/>